<keyword evidence="1" id="KW-1133">Transmembrane helix</keyword>
<gene>
    <name evidence="2" type="ORF">BECKFW1821B_GA0114236_10172</name>
</gene>
<dbReference type="AlphaFoldDB" id="A0A450SKK1"/>
<evidence type="ECO:0000313" key="2">
    <source>
        <dbReference type="EMBL" id="VFJ54060.1"/>
    </source>
</evidence>
<feature type="transmembrane region" description="Helical" evidence="1">
    <location>
        <begin position="7"/>
        <end position="30"/>
    </location>
</feature>
<reference evidence="2" key="1">
    <citation type="submission" date="2019-02" db="EMBL/GenBank/DDBJ databases">
        <authorList>
            <person name="Gruber-Vodicka R. H."/>
            <person name="Seah K. B. B."/>
        </authorList>
    </citation>
    <scope>NUCLEOTIDE SEQUENCE</scope>
    <source>
        <strain evidence="2">BECK_BZ106</strain>
    </source>
</reference>
<keyword evidence="1" id="KW-0472">Membrane</keyword>
<keyword evidence="1" id="KW-0812">Transmembrane</keyword>
<name>A0A450SKK1_9GAMM</name>
<proteinExistence type="predicted"/>
<dbReference type="EMBL" id="CAADFD010000017">
    <property type="protein sequence ID" value="VFJ54060.1"/>
    <property type="molecule type" value="Genomic_DNA"/>
</dbReference>
<feature type="transmembrane region" description="Helical" evidence="1">
    <location>
        <begin position="247"/>
        <end position="264"/>
    </location>
</feature>
<accession>A0A450SKK1</accession>
<protein>
    <submittedName>
        <fullName evidence="2">Uncharacterized protein</fullName>
    </submittedName>
</protein>
<sequence length="270" mass="30673">MKINRRKVITVTVTIILVLIALITLSIFMLQGSLPISKHEAPIIIEPQTHVHSFAKPPVPLDESSYESALGFGSLLPFLLSGEYVASPTIIREDPHAIIDRILGTLEFGNIAFNTPKTMNIKDKAIIQLVLGLEAEIEELKQMIKIVGEKEGARIKVHPRMKAHLSGVEFNIEPADPQIQAVSRNAITKWEWEIKPKSIGRHSLHLKLFVLLKIDGESTPREIETFNKVIEVEVTIPQKIILFLEKYLDWLWFAIFIPMAGWLLNRRRRS</sequence>
<organism evidence="2">
    <name type="scientific">Candidatus Kentrum sp. FW</name>
    <dbReference type="NCBI Taxonomy" id="2126338"/>
    <lineage>
        <taxon>Bacteria</taxon>
        <taxon>Pseudomonadati</taxon>
        <taxon>Pseudomonadota</taxon>
        <taxon>Gammaproteobacteria</taxon>
        <taxon>Candidatus Kentrum</taxon>
    </lineage>
</organism>
<evidence type="ECO:0000256" key="1">
    <source>
        <dbReference type="SAM" id="Phobius"/>
    </source>
</evidence>